<dbReference type="GO" id="GO:0019239">
    <property type="term" value="F:deaminase activity"/>
    <property type="evidence" value="ECO:0007669"/>
    <property type="project" value="TreeGrafter"/>
</dbReference>
<dbReference type="PANTHER" id="PTHR11803">
    <property type="entry name" value="2-IMINOBUTANOATE/2-IMINOPROPANOATE DEAMINASE RIDA"/>
    <property type="match status" value="1"/>
</dbReference>
<name>H9UHX8_SPIAZ</name>
<dbReference type="HOGENOM" id="CLU_100715_7_1_12"/>
<evidence type="ECO:0000313" key="2">
    <source>
        <dbReference type="EMBL" id="AFG37121.1"/>
    </source>
</evidence>
<reference evidence="3" key="1">
    <citation type="journal article" date="2013" name="Stand. Genomic Sci.">
        <title>Complete genome sequence of the halophilic bacterium Spirochaeta africana type strain (Z-7692(T)) from the alkaline Lake Magadi in the East African Rift.</title>
        <authorList>
            <person name="Liolos K."/>
            <person name="Abt B."/>
            <person name="Scheuner C."/>
            <person name="Teshima H."/>
            <person name="Held B."/>
            <person name="Lapidus A."/>
            <person name="Nolan M."/>
            <person name="Lucas S."/>
            <person name="Deshpande S."/>
            <person name="Cheng J.F."/>
            <person name="Tapia R."/>
            <person name="Goodwin L.A."/>
            <person name="Pitluck S."/>
            <person name="Pagani I."/>
            <person name="Ivanova N."/>
            <person name="Mavromatis K."/>
            <person name="Mikhailova N."/>
            <person name="Huntemann M."/>
            <person name="Pati A."/>
            <person name="Chen A."/>
            <person name="Palaniappan K."/>
            <person name="Land M."/>
            <person name="Rohde M."/>
            <person name="Tindall B.J."/>
            <person name="Detter J.C."/>
            <person name="Goker M."/>
            <person name="Bristow J."/>
            <person name="Eisen J.A."/>
            <person name="Markowitz V."/>
            <person name="Hugenholtz P."/>
            <person name="Woyke T."/>
            <person name="Klenk H.P."/>
            <person name="Kyrpides N.C."/>
        </authorList>
    </citation>
    <scope>NUCLEOTIDE SEQUENCE</scope>
    <source>
        <strain evidence="3">ATCC 700263 / DSM 8902 / Z-7692</strain>
    </source>
</reference>
<dbReference type="RefSeq" id="WP_014455113.1">
    <property type="nucleotide sequence ID" value="NC_017098.1"/>
</dbReference>
<dbReference type="NCBIfam" id="TIGR00004">
    <property type="entry name" value="Rid family detoxifying hydrolase"/>
    <property type="match status" value="1"/>
</dbReference>
<dbReference type="SUPFAM" id="SSF55298">
    <property type="entry name" value="YjgF-like"/>
    <property type="match status" value="1"/>
</dbReference>
<organism evidence="2 3">
    <name type="scientific">Spirochaeta africana (strain ATCC 700263 / DSM 8902 / Z-7692)</name>
    <dbReference type="NCBI Taxonomy" id="889378"/>
    <lineage>
        <taxon>Bacteria</taxon>
        <taxon>Pseudomonadati</taxon>
        <taxon>Spirochaetota</taxon>
        <taxon>Spirochaetia</taxon>
        <taxon>Spirochaetales</taxon>
        <taxon>Spirochaetaceae</taxon>
        <taxon>Spirochaeta</taxon>
    </lineage>
</organism>
<gene>
    <name evidence="2" type="ordered locus">Spiaf_1034</name>
</gene>
<dbReference type="PATRIC" id="fig|889378.3.peg.1035"/>
<dbReference type="InterPro" id="IPR035959">
    <property type="entry name" value="RutC-like_sf"/>
</dbReference>
<dbReference type="AlphaFoldDB" id="H9UHX8"/>
<dbReference type="CDD" id="cd00448">
    <property type="entry name" value="YjgF_YER057c_UK114_family"/>
    <property type="match status" value="1"/>
</dbReference>
<dbReference type="FunFam" id="3.30.1330.40:FF:000001">
    <property type="entry name" value="L-PSP family endoribonuclease"/>
    <property type="match status" value="1"/>
</dbReference>
<dbReference type="KEGG" id="sfc:Spiaf_1034"/>
<dbReference type="InterPro" id="IPR019897">
    <property type="entry name" value="RidA_CS"/>
</dbReference>
<evidence type="ECO:0000313" key="3">
    <source>
        <dbReference type="Proteomes" id="UP000007383"/>
    </source>
</evidence>
<dbReference type="InterPro" id="IPR006175">
    <property type="entry name" value="YjgF/YER057c/UK114"/>
</dbReference>
<dbReference type="PANTHER" id="PTHR11803:SF39">
    <property type="entry name" value="2-IMINOBUTANOATE_2-IMINOPROPANOATE DEAMINASE"/>
    <property type="match status" value="1"/>
</dbReference>
<protein>
    <submittedName>
        <fullName evidence="2">Endoribonuclease L-PSP, putative</fullName>
    </submittedName>
</protein>
<dbReference type="STRING" id="889378.Spiaf_1034"/>
<dbReference type="Gene3D" id="3.30.1330.40">
    <property type="entry name" value="RutC-like"/>
    <property type="match status" value="1"/>
</dbReference>
<keyword evidence="3" id="KW-1185">Reference proteome</keyword>
<dbReference type="InterPro" id="IPR006056">
    <property type="entry name" value="RidA"/>
</dbReference>
<evidence type="ECO:0000256" key="1">
    <source>
        <dbReference type="ARBA" id="ARBA00010552"/>
    </source>
</evidence>
<sequence>MSLRQVITIENAAVGPYSPGVQVGDTLYISGQIPLDFDTGSLVTGPIADQAAQALDNIGRVLSRAGFAWGDLVKCTILLTDINDFAAVNEVYARYVQQPYPARAAYAVAALPKGAGIEIEAIAIRDAAAPSA</sequence>
<dbReference type="Pfam" id="PF01042">
    <property type="entry name" value="Ribonuc_L-PSP"/>
    <property type="match status" value="1"/>
</dbReference>
<dbReference type="EMBL" id="CP003282">
    <property type="protein sequence ID" value="AFG37121.1"/>
    <property type="molecule type" value="Genomic_DNA"/>
</dbReference>
<accession>H9UHX8</accession>
<dbReference type="OrthoDB" id="9803101at2"/>
<dbReference type="Proteomes" id="UP000007383">
    <property type="component" value="Chromosome"/>
</dbReference>
<dbReference type="PROSITE" id="PS01094">
    <property type="entry name" value="UPF0076"/>
    <property type="match status" value="1"/>
</dbReference>
<comment type="similarity">
    <text evidence="1">Belongs to the RutC family.</text>
</comment>
<dbReference type="eggNOG" id="COG0251">
    <property type="taxonomic scope" value="Bacteria"/>
</dbReference>
<dbReference type="GO" id="GO:0005829">
    <property type="term" value="C:cytosol"/>
    <property type="evidence" value="ECO:0007669"/>
    <property type="project" value="TreeGrafter"/>
</dbReference>
<proteinExistence type="inferred from homology"/>